<sequence length="56" mass="6180">MAAGRSIQPHPILMAHLVGKEFGIAPHLVMDWEAGELLRTFTLMADLQPKEGIQRG</sequence>
<gene>
    <name evidence="1" type="ORF">UFOVP1573_40</name>
</gene>
<organism evidence="1">
    <name type="scientific">uncultured Caudovirales phage</name>
    <dbReference type="NCBI Taxonomy" id="2100421"/>
    <lineage>
        <taxon>Viruses</taxon>
        <taxon>Duplodnaviria</taxon>
        <taxon>Heunggongvirae</taxon>
        <taxon>Uroviricota</taxon>
        <taxon>Caudoviricetes</taxon>
        <taxon>Peduoviridae</taxon>
        <taxon>Maltschvirus</taxon>
        <taxon>Maltschvirus maltsch</taxon>
    </lineage>
</organism>
<accession>A0A6J7XGP0</accession>
<evidence type="ECO:0000313" key="1">
    <source>
        <dbReference type="EMBL" id="CAB5230582.1"/>
    </source>
</evidence>
<proteinExistence type="predicted"/>
<protein>
    <submittedName>
        <fullName evidence="1">Uncharacterized protein</fullName>
    </submittedName>
</protein>
<dbReference type="EMBL" id="LR798419">
    <property type="protein sequence ID" value="CAB5230582.1"/>
    <property type="molecule type" value="Genomic_DNA"/>
</dbReference>
<reference evidence="1" key="1">
    <citation type="submission" date="2020-05" db="EMBL/GenBank/DDBJ databases">
        <authorList>
            <person name="Chiriac C."/>
            <person name="Salcher M."/>
            <person name="Ghai R."/>
            <person name="Kavagutti S V."/>
        </authorList>
    </citation>
    <scope>NUCLEOTIDE SEQUENCE</scope>
</reference>
<name>A0A6J7XGP0_9CAUD</name>